<dbReference type="InterPro" id="IPR005467">
    <property type="entry name" value="His_kinase_dom"/>
</dbReference>
<comment type="catalytic activity">
    <reaction evidence="1">
        <text>ATP + protein L-histidine = ADP + protein N-phospho-L-histidine.</text>
        <dbReference type="EC" id="2.7.13.3"/>
    </reaction>
</comment>
<reference evidence="14 15" key="1">
    <citation type="submission" date="2017-06" db="EMBL/GenBank/DDBJ databases">
        <title>Biodegradation of gentamicin by bacterial consortia AMQD4 in synthetic medium and raw gentamicin sewage.</title>
        <authorList>
            <person name="Chang H."/>
            <person name="Feng Y."/>
            <person name="Li Z."/>
            <person name="Xue J."/>
            <person name="Cheng D."/>
        </authorList>
    </citation>
    <scope>NUCLEOTIDE SEQUENCE [LARGE SCALE GENOMIC DNA]</scope>
    <source>
        <strain evidence="14 15">BZC3</strain>
    </source>
</reference>
<evidence type="ECO:0000256" key="10">
    <source>
        <dbReference type="ARBA" id="ARBA00023136"/>
    </source>
</evidence>
<dbReference type="SMART" id="SM00388">
    <property type="entry name" value="HisKA"/>
    <property type="match status" value="1"/>
</dbReference>
<keyword evidence="7" id="KW-0418">Kinase</keyword>
<dbReference type="InterPro" id="IPR004358">
    <property type="entry name" value="Sig_transdc_His_kin-like_C"/>
</dbReference>
<dbReference type="EMBL" id="CP021995">
    <property type="protein sequence ID" value="ASD28171.1"/>
    <property type="molecule type" value="Genomic_DNA"/>
</dbReference>
<feature type="transmembrane region" description="Helical" evidence="11">
    <location>
        <begin position="57"/>
        <end position="76"/>
    </location>
</feature>
<dbReference type="Gene3D" id="3.30.565.10">
    <property type="entry name" value="Histidine kinase-like ATPase, C-terminal domain"/>
    <property type="match status" value="1"/>
</dbReference>
<dbReference type="InterPro" id="IPR003661">
    <property type="entry name" value="HisK_dim/P_dom"/>
</dbReference>
<feature type="domain" description="Histidine kinase" evidence="12">
    <location>
        <begin position="138"/>
        <end position="338"/>
    </location>
</feature>
<dbReference type="AlphaFoldDB" id="A0A1Z3M136"/>
<dbReference type="InterPro" id="IPR050428">
    <property type="entry name" value="TCS_sensor_his_kinase"/>
</dbReference>
<protein>
    <recommendedName>
        <fullName evidence="3">histidine kinase</fullName>
        <ecNumber evidence="3">2.7.13.3</ecNumber>
    </recommendedName>
</protein>
<dbReference type="PROSITE" id="PS50109">
    <property type="entry name" value="HIS_KIN"/>
    <property type="match status" value="1"/>
</dbReference>
<dbReference type="SMART" id="SM00304">
    <property type="entry name" value="HAMP"/>
    <property type="match status" value="1"/>
</dbReference>
<evidence type="ECO:0000256" key="9">
    <source>
        <dbReference type="ARBA" id="ARBA00023012"/>
    </source>
</evidence>
<dbReference type="STRING" id="293.GCA_000988015_00650"/>
<dbReference type="Pfam" id="PF00672">
    <property type="entry name" value="HAMP"/>
    <property type="match status" value="1"/>
</dbReference>
<evidence type="ECO:0000256" key="11">
    <source>
        <dbReference type="SAM" id="Phobius"/>
    </source>
</evidence>
<evidence type="ECO:0000256" key="6">
    <source>
        <dbReference type="ARBA" id="ARBA00022692"/>
    </source>
</evidence>
<proteinExistence type="predicted"/>
<dbReference type="SUPFAM" id="SSF55874">
    <property type="entry name" value="ATPase domain of HSP90 chaperone/DNA topoisomerase II/histidine kinase"/>
    <property type="match status" value="1"/>
</dbReference>
<dbReference type="PANTHER" id="PTHR45436:SF15">
    <property type="entry name" value="SENSOR HISTIDINE KINASE CUSS"/>
    <property type="match status" value="1"/>
</dbReference>
<evidence type="ECO:0000256" key="4">
    <source>
        <dbReference type="ARBA" id="ARBA00022553"/>
    </source>
</evidence>
<sequence length="346" mass="37875">MLWKRRSILQTLLVSIAGAALLAYLVTRLLIPENAAYGLSLRDRLASDYLLARLNDAWRPLAVFVLISMAGIWLVLRKVLAPIKELSLQARRIGPANLNERLPLARAPVELAPLVHAFNASLDRLEEAWKSQRSFSANAAHELRTPLAALRAQVESLLGPEERKQAVAEFDRLSRTINQLLILADGEHNPQRRSDPFDLAALALATASQTAAEFVQSGRRIEMIRPERVIPCLGDHVLVGLAIRNLLENTLRHTPVGSTTTVMFDDQDVLHVLDDGDGVAPEFAARAFEPFSRGDPHGAGAGLGLSIVSRIAMAHGGRAWLADRSSGACFCLQLPLAHDTERSRSV</sequence>
<dbReference type="PROSITE" id="PS50885">
    <property type="entry name" value="HAMP"/>
    <property type="match status" value="1"/>
</dbReference>
<gene>
    <name evidence="14" type="ORF">CD943_15460</name>
</gene>
<evidence type="ECO:0000256" key="8">
    <source>
        <dbReference type="ARBA" id="ARBA00022989"/>
    </source>
</evidence>
<evidence type="ECO:0000256" key="2">
    <source>
        <dbReference type="ARBA" id="ARBA00004141"/>
    </source>
</evidence>
<dbReference type="RefSeq" id="WP_088411615.1">
    <property type="nucleotide sequence ID" value="NZ_CP021995.1"/>
</dbReference>
<feature type="domain" description="HAMP" evidence="13">
    <location>
        <begin position="77"/>
        <end position="130"/>
    </location>
</feature>
<dbReference type="EC" id="2.7.13.3" evidence="3"/>
<dbReference type="InterPro" id="IPR003660">
    <property type="entry name" value="HAMP_dom"/>
</dbReference>
<evidence type="ECO:0000256" key="1">
    <source>
        <dbReference type="ARBA" id="ARBA00000085"/>
    </source>
</evidence>
<dbReference type="InterPro" id="IPR036890">
    <property type="entry name" value="HATPase_C_sf"/>
</dbReference>
<keyword evidence="6 11" id="KW-0812">Transmembrane</keyword>
<evidence type="ECO:0000256" key="3">
    <source>
        <dbReference type="ARBA" id="ARBA00012438"/>
    </source>
</evidence>
<dbReference type="PRINTS" id="PR00344">
    <property type="entry name" value="BCTRLSENSOR"/>
</dbReference>
<dbReference type="SUPFAM" id="SSF47384">
    <property type="entry name" value="Homodimeric domain of signal transducing histidine kinase"/>
    <property type="match status" value="1"/>
</dbReference>
<organism evidence="14 15">
    <name type="scientific">Brevundimonas diminuta</name>
    <name type="common">Pseudomonas diminuta</name>
    <dbReference type="NCBI Taxonomy" id="293"/>
    <lineage>
        <taxon>Bacteria</taxon>
        <taxon>Pseudomonadati</taxon>
        <taxon>Pseudomonadota</taxon>
        <taxon>Alphaproteobacteria</taxon>
        <taxon>Caulobacterales</taxon>
        <taxon>Caulobacteraceae</taxon>
        <taxon>Brevundimonas</taxon>
    </lineage>
</organism>
<keyword evidence="8 11" id="KW-1133">Transmembrane helix</keyword>
<evidence type="ECO:0000256" key="5">
    <source>
        <dbReference type="ARBA" id="ARBA00022679"/>
    </source>
</evidence>
<dbReference type="CDD" id="cd06225">
    <property type="entry name" value="HAMP"/>
    <property type="match status" value="1"/>
</dbReference>
<keyword evidence="9" id="KW-0902">Two-component regulatory system</keyword>
<dbReference type="GO" id="GO:0005886">
    <property type="term" value="C:plasma membrane"/>
    <property type="evidence" value="ECO:0007669"/>
    <property type="project" value="TreeGrafter"/>
</dbReference>
<dbReference type="SMART" id="SM00387">
    <property type="entry name" value="HATPase_c"/>
    <property type="match status" value="1"/>
</dbReference>
<evidence type="ECO:0000259" key="13">
    <source>
        <dbReference type="PROSITE" id="PS50885"/>
    </source>
</evidence>
<feature type="transmembrane region" description="Helical" evidence="11">
    <location>
        <begin position="12"/>
        <end position="31"/>
    </location>
</feature>
<dbReference type="PANTHER" id="PTHR45436">
    <property type="entry name" value="SENSOR HISTIDINE KINASE YKOH"/>
    <property type="match status" value="1"/>
</dbReference>
<reference evidence="14 15" key="2">
    <citation type="submission" date="2017-06" db="EMBL/GenBank/DDBJ databases">
        <authorList>
            <person name="Kim H.J."/>
            <person name="Triplett B.A."/>
        </authorList>
    </citation>
    <scope>NUCLEOTIDE SEQUENCE [LARGE SCALE GENOMIC DNA]</scope>
    <source>
        <strain evidence="14 15">BZC3</strain>
    </source>
</reference>
<accession>A0A1Z3M136</accession>
<dbReference type="GO" id="GO:0000155">
    <property type="term" value="F:phosphorelay sensor kinase activity"/>
    <property type="evidence" value="ECO:0007669"/>
    <property type="project" value="InterPro"/>
</dbReference>
<keyword evidence="10 11" id="KW-0472">Membrane</keyword>
<evidence type="ECO:0000256" key="7">
    <source>
        <dbReference type="ARBA" id="ARBA00022777"/>
    </source>
</evidence>
<dbReference type="CDD" id="cd00082">
    <property type="entry name" value="HisKA"/>
    <property type="match status" value="1"/>
</dbReference>
<evidence type="ECO:0000313" key="15">
    <source>
        <dbReference type="Proteomes" id="UP000197024"/>
    </source>
</evidence>
<keyword evidence="4" id="KW-0597">Phosphoprotein</keyword>
<dbReference type="Pfam" id="PF00512">
    <property type="entry name" value="HisKA"/>
    <property type="match status" value="1"/>
</dbReference>
<dbReference type="InterPro" id="IPR003594">
    <property type="entry name" value="HATPase_dom"/>
</dbReference>
<evidence type="ECO:0000259" key="12">
    <source>
        <dbReference type="PROSITE" id="PS50109"/>
    </source>
</evidence>
<keyword evidence="5" id="KW-0808">Transferase</keyword>
<dbReference type="Proteomes" id="UP000197024">
    <property type="component" value="Chromosome"/>
</dbReference>
<evidence type="ECO:0000313" key="14">
    <source>
        <dbReference type="EMBL" id="ASD28171.1"/>
    </source>
</evidence>
<dbReference type="Gene3D" id="1.10.287.130">
    <property type="match status" value="1"/>
</dbReference>
<dbReference type="InterPro" id="IPR036097">
    <property type="entry name" value="HisK_dim/P_sf"/>
</dbReference>
<dbReference type="Pfam" id="PF02518">
    <property type="entry name" value="HATPase_c"/>
    <property type="match status" value="1"/>
</dbReference>
<comment type="subcellular location">
    <subcellularLocation>
        <location evidence="2">Membrane</location>
        <topology evidence="2">Multi-pass membrane protein</topology>
    </subcellularLocation>
</comment>
<dbReference type="CDD" id="cd00075">
    <property type="entry name" value="HATPase"/>
    <property type="match status" value="1"/>
</dbReference>
<name>A0A1Z3M136_BREDI</name>